<organism evidence="2 3">
    <name type="scientific">Phakopsora pachyrhizi</name>
    <name type="common">Asian soybean rust disease fungus</name>
    <dbReference type="NCBI Taxonomy" id="170000"/>
    <lineage>
        <taxon>Eukaryota</taxon>
        <taxon>Fungi</taxon>
        <taxon>Dikarya</taxon>
        <taxon>Basidiomycota</taxon>
        <taxon>Pucciniomycotina</taxon>
        <taxon>Pucciniomycetes</taxon>
        <taxon>Pucciniales</taxon>
        <taxon>Phakopsoraceae</taxon>
        <taxon>Phakopsora</taxon>
    </lineage>
</organism>
<evidence type="ECO:0000313" key="2">
    <source>
        <dbReference type="EMBL" id="CAH7678660.1"/>
    </source>
</evidence>
<feature type="region of interest" description="Disordered" evidence="1">
    <location>
        <begin position="203"/>
        <end position="246"/>
    </location>
</feature>
<reference evidence="2" key="1">
    <citation type="submission" date="2022-06" db="EMBL/GenBank/DDBJ databases">
        <authorList>
            <consortium name="SYNGENTA / RWTH Aachen University"/>
        </authorList>
    </citation>
    <scope>NUCLEOTIDE SEQUENCE</scope>
</reference>
<keyword evidence="3" id="KW-1185">Reference proteome</keyword>
<feature type="compositionally biased region" description="Low complexity" evidence="1">
    <location>
        <begin position="211"/>
        <end position="220"/>
    </location>
</feature>
<evidence type="ECO:0000313" key="3">
    <source>
        <dbReference type="Proteomes" id="UP001153365"/>
    </source>
</evidence>
<name>A0AAV0B594_PHAPC</name>
<dbReference type="AlphaFoldDB" id="A0AAV0B594"/>
<accession>A0AAV0B594</accession>
<dbReference type="EMBL" id="CALTRL010003219">
    <property type="protein sequence ID" value="CAH7678660.1"/>
    <property type="molecule type" value="Genomic_DNA"/>
</dbReference>
<sequence>MEGFPNCVGFVDGTPLPLSQKPALDENEDYFEDGDYILADSAYASSDVVVPAFWVKLNTALGFLREEMESLIKWVGAFIVLHNMLASIVDIWEEFFMDDEELEKEWLRPSLSRFDRFVLRSTPSEFCENPDSRNNYEEIYKPRRASVVKHRFQKNLEHNKTRKRMGAMCGKTKRFKGAGSRLDETTKNSVKLKVIQAEGPIQANSDAALGSSRQQQLSSSKKNLRDDRPRVTTVDESDLSSEQSRRLRLEAVESRLKAQSTRGTKNGTLNQALNQQKSDLDRVNQAINEAKRKEKDKNLVVKFYPSSYLKH</sequence>
<protein>
    <submittedName>
        <fullName evidence="2">Expressed protein</fullName>
    </submittedName>
</protein>
<evidence type="ECO:0000256" key="1">
    <source>
        <dbReference type="SAM" id="MobiDB-lite"/>
    </source>
</evidence>
<dbReference type="Proteomes" id="UP001153365">
    <property type="component" value="Unassembled WGS sequence"/>
</dbReference>
<proteinExistence type="predicted"/>
<gene>
    <name evidence="2" type="ORF">PPACK8108_LOCUS13111</name>
</gene>
<comment type="caution">
    <text evidence="2">The sequence shown here is derived from an EMBL/GenBank/DDBJ whole genome shotgun (WGS) entry which is preliminary data.</text>
</comment>